<evidence type="ECO:0008006" key="5">
    <source>
        <dbReference type="Google" id="ProtNLM"/>
    </source>
</evidence>
<protein>
    <recommendedName>
        <fullName evidence="5">Transmembrane protein</fullName>
    </recommendedName>
</protein>
<keyword evidence="2" id="KW-0812">Transmembrane</keyword>
<name>A0AAW0DCT3_9AGAR</name>
<dbReference type="Gene3D" id="2.60.120.260">
    <property type="entry name" value="Galactose-binding domain-like"/>
    <property type="match status" value="2"/>
</dbReference>
<proteinExistence type="predicted"/>
<organism evidence="3 4">
    <name type="scientific">Favolaschia claudopus</name>
    <dbReference type="NCBI Taxonomy" id="2862362"/>
    <lineage>
        <taxon>Eukaryota</taxon>
        <taxon>Fungi</taxon>
        <taxon>Dikarya</taxon>
        <taxon>Basidiomycota</taxon>
        <taxon>Agaricomycotina</taxon>
        <taxon>Agaricomycetes</taxon>
        <taxon>Agaricomycetidae</taxon>
        <taxon>Agaricales</taxon>
        <taxon>Marasmiineae</taxon>
        <taxon>Mycenaceae</taxon>
        <taxon>Favolaschia</taxon>
    </lineage>
</organism>
<accession>A0AAW0DCT3</accession>
<sequence>MTTHTAIVDDRDPTISYSGNWVLSGVTEEFHSTTTFTMEQDASATFAFTGTSVTVYGTISARNLTTQPTWTFTVDGSLLGTFTPTQGMTADVHHQALWSSPSLSLNGLHNLVIEQTSATTTGVLFLDYIMFATTSASLSAYIVDDRDTRIQYNPAWQFFGSDGDFQHTSQASQNPGDSLTLQFDGKSISFYGDVTSATVSGSMSIDGGPPTLWAPLPTANRTNILIFDSGDLTPGIHTLVVTATGDQPVWVDYFLVTPNPPGSVTVLSSSVGSSSSSSASPSSIGSNSTARSNSANATPIGTIVGVVIGIGLPLVLGVSLIIYRWRKRRVEGQAQRFDIAQFSFSTPFVQEQGMGGMIPSNKLTREMMRAGQRHVAPVPSVSTPSASLTGATGQQRGDLGAPPPGYDSV</sequence>
<feature type="region of interest" description="Disordered" evidence="1">
    <location>
        <begin position="266"/>
        <end position="295"/>
    </location>
</feature>
<dbReference type="EMBL" id="JAWWNJ010000009">
    <property type="protein sequence ID" value="KAK7049146.1"/>
    <property type="molecule type" value="Genomic_DNA"/>
</dbReference>
<dbReference type="Proteomes" id="UP001362999">
    <property type="component" value="Unassembled WGS sequence"/>
</dbReference>
<reference evidence="3 4" key="1">
    <citation type="journal article" date="2024" name="J Genomics">
        <title>Draft genome sequencing and assembly of Favolaschia claudopus CIRM-BRFM 2984 isolated from oak limbs.</title>
        <authorList>
            <person name="Navarro D."/>
            <person name="Drula E."/>
            <person name="Chaduli D."/>
            <person name="Cazenave R."/>
            <person name="Ahrendt S."/>
            <person name="Wang J."/>
            <person name="Lipzen A."/>
            <person name="Daum C."/>
            <person name="Barry K."/>
            <person name="Grigoriev I.V."/>
            <person name="Favel A."/>
            <person name="Rosso M.N."/>
            <person name="Martin F."/>
        </authorList>
    </citation>
    <scope>NUCLEOTIDE SEQUENCE [LARGE SCALE GENOMIC DNA]</scope>
    <source>
        <strain evidence="3 4">CIRM-BRFM 2984</strain>
    </source>
</reference>
<keyword evidence="4" id="KW-1185">Reference proteome</keyword>
<evidence type="ECO:0000256" key="2">
    <source>
        <dbReference type="SAM" id="Phobius"/>
    </source>
</evidence>
<dbReference type="AlphaFoldDB" id="A0AAW0DCT3"/>
<comment type="caution">
    <text evidence="3">The sequence shown here is derived from an EMBL/GenBank/DDBJ whole genome shotgun (WGS) entry which is preliminary data.</text>
</comment>
<evidence type="ECO:0000313" key="3">
    <source>
        <dbReference type="EMBL" id="KAK7049146.1"/>
    </source>
</evidence>
<keyword evidence="2" id="KW-0472">Membrane</keyword>
<gene>
    <name evidence="3" type="ORF">R3P38DRAFT_1886408</name>
</gene>
<feature type="transmembrane region" description="Helical" evidence="2">
    <location>
        <begin position="300"/>
        <end position="323"/>
    </location>
</feature>
<evidence type="ECO:0000313" key="4">
    <source>
        <dbReference type="Proteomes" id="UP001362999"/>
    </source>
</evidence>
<feature type="region of interest" description="Disordered" evidence="1">
    <location>
        <begin position="372"/>
        <end position="409"/>
    </location>
</feature>
<evidence type="ECO:0000256" key="1">
    <source>
        <dbReference type="SAM" id="MobiDB-lite"/>
    </source>
</evidence>
<feature type="compositionally biased region" description="Low complexity" evidence="1">
    <location>
        <begin position="375"/>
        <end position="387"/>
    </location>
</feature>
<keyword evidence="2" id="KW-1133">Transmembrane helix</keyword>